<evidence type="ECO:0000313" key="1">
    <source>
        <dbReference type="EMBL" id="AXN36902.1"/>
    </source>
</evidence>
<dbReference type="Proteomes" id="UP000257607">
    <property type="component" value="Plasmid p-1.1928_2"/>
</dbReference>
<evidence type="ECO:0000313" key="2">
    <source>
        <dbReference type="Proteomes" id="UP000257607"/>
    </source>
</evidence>
<dbReference type="AlphaFoldDB" id="A0A385AGU1"/>
<sequence length="88" mass="10492">MAFKQLRGRCRVSVEDIRRFKTYDYGIWIFIENHVFFEKYSSKTIKGNDLLILQGTHEIKHEYNGLFTIQKCNTGDQFTQVKISRNVK</sequence>
<organism evidence="1 2">
    <name type="scientific">Latilactobacillus curvatus</name>
    <name type="common">Lactobacillus curvatus</name>
    <dbReference type="NCBI Taxonomy" id="28038"/>
    <lineage>
        <taxon>Bacteria</taxon>
        <taxon>Bacillati</taxon>
        <taxon>Bacillota</taxon>
        <taxon>Bacilli</taxon>
        <taxon>Lactobacillales</taxon>
        <taxon>Lactobacillaceae</taxon>
        <taxon>Latilactobacillus</taxon>
    </lineage>
</organism>
<reference evidence="1 2" key="1">
    <citation type="submission" date="2018-07" db="EMBL/GenBank/DDBJ databases">
        <title>Lactobacillus curvatus genome sequence.</title>
        <authorList>
            <person name="Prechtl R."/>
        </authorList>
    </citation>
    <scope>NUCLEOTIDE SEQUENCE [LARGE SCALE GENOMIC DNA]</scope>
    <source>
        <strain evidence="1 2">TMW 1.1928</strain>
        <plasmid evidence="1 2">p-1.1928_2</plasmid>
    </source>
</reference>
<dbReference type="EMBL" id="CP031005">
    <property type="protein sequence ID" value="AXN36902.1"/>
    <property type="molecule type" value="Genomic_DNA"/>
</dbReference>
<geneLocation type="plasmid" evidence="1 2">
    <name>p-1.1928_2</name>
</geneLocation>
<dbReference type="RefSeq" id="WP_116843856.1">
    <property type="nucleotide sequence ID" value="NZ_JAUJFQ010000032.1"/>
</dbReference>
<keyword evidence="1" id="KW-0614">Plasmid</keyword>
<protein>
    <submittedName>
        <fullName evidence="1">Uncharacterized protein</fullName>
    </submittedName>
</protein>
<name>A0A385AGU1_LATCU</name>
<gene>
    <name evidence="1" type="ORF">DT351_11175</name>
</gene>
<proteinExistence type="predicted"/>
<accession>A0A385AGU1</accession>